<protein>
    <submittedName>
        <fullName evidence="4">Succinyl-diaminopimelate desuccinylase</fullName>
    </submittedName>
</protein>
<dbReference type="GO" id="GO:0006508">
    <property type="term" value="P:proteolysis"/>
    <property type="evidence" value="ECO:0007669"/>
    <property type="project" value="UniProtKB-KW"/>
</dbReference>
<dbReference type="AlphaFoldDB" id="A0A5E4PI72"/>
<gene>
    <name evidence="4" type="primary">dapE_1</name>
    <name evidence="4" type="ORF">AQUSIP_13430</name>
</gene>
<dbReference type="PANTHER" id="PTHR43270:SF4">
    <property type="entry name" value="CARNOSINE DIPEPTIDASE 2, ISOFORM A"/>
    <property type="match status" value="1"/>
</dbReference>
<dbReference type="InterPro" id="IPR051458">
    <property type="entry name" value="Cyt/Met_Dipeptidase"/>
</dbReference>
<reference evidence="4 5" key="1">
    <citation type="submission" date="2019-08" db="EMBL/GenBank/DDBJ databases">
        <authorList>
            <person name="Guy L."/>
        </authorList>
    </citation>
    <scope>NUCLEOTIDE SEQUENCE [LARGE SCALE GENOMIC DNA]</scope>
    <source>
        <strain evidence="4 5">SGT-108</strain>
    </source>
</reference>
<accession>A0A5E4PI72</accession>
<dbReference type="PANTHER" id="PTHR43270">
    <property type="entry name" value="BETA-ALA-HIS DIPEPTIDASE"/>
    <property type="match status" value="1"/>
</dbReference>
<dbReference type="Proteomes" id="UP000324194">
    <property type="component" value="Chromosome 1"/>
</dbReference>
<name>A0A5E4PI72_9COXI</name>
<keyword evidence="2" id="KW-0479">Metal-binding</keyword>
<dbReference type="SUPFAM" id="SSF53187">
    <property type="entry name" value="Zn-dependent exopeptidases"/>
    <property type="match status" value="1"/>
</dbReference>
<dbReference type="Gene3D" id="3.30.70.360">
    <property type="match status" value="1"/>
</dbReference>
<dbReference type="Pfam" id="PF01546">
    <property type="entry name" value="Peptidase_M20"/>
    <property type="match status" value="1"/>
</dbReference>
<dbReference type="KEGG" id="asip:AQUSIP_13430"/>
<dbReference type="RefSeq" id="WP_148339294.1">
    <property type="nucleotide sequence ID" value="NZ_LR699119.1"/>
</dbReference>
<evidence type="ECO:0000256" key="3">
    <source>
        <dbReference type="ARBA" id="ARBA00022801"/>
    </source>
</evidence>
<dbReference type="GO" id="GO:0046872">
    <property type="term" value="F:metal ion binding"/>
    <property type="evidence" value="ECO:0007669"/>
    <property type="project" value="UniProtKB-KW"/>
</dbReference>
<dbReference type="EMBL" id="LR699119">
    <property type="protein sequence ID" value="VVC76041.1"/>
    <property type="molecule type" value="Genomic_DNA"/>
</dbReference>
<sequence>MIEQKTAYIDQLWDNSITPTLMEYIRIPNKSPQFDKNWREHGYMDQAVTLISQWCHSNAVENMQLEVVRLENRTPVIFIEIPGSNDDTVLLYGHLDKQPEMSGWDTDLHPWKPVLRGDRLYGRGSADDGYSTFASLAAIKSLRERQIPHARCVILIEACEESGSSDLPYYINALEQRIGKPSLVICLDSGCGNYDQLWVTTSLRGLVGGVLKIDVLRQGVHSGTGSGIVPSCFRVLRQLLDRIENRENGDIILSDLHVDIPQQRLQQADQAARVLGKSVFEDLPFLPGVQPESSSIADLIIRRTWKPALSVIGMDGIPLIENAGNVTLPTLSVKLSMRLPPSCDAEKAILTLKNCLERNPPLGAKVHYEVTDNGSGWNAPAEQPWLIESAKRASLNFFGKEAVYMGEGGSIPFMGMLGEKFPQAQFLITGLLGPESNAHGPNEFLHIPTGKKLTACVAQVIADHYKRS</sequence>
<organism evidence="4 5">
    <name type="scientific">Aquicella siphonis</name>
    <dbReference type="NCBI Taxonomy" id="254247"/>
    <lineage>
        <taxon>Bacteria</taxon>
        <taxon>Pseudomonadati</taxon>
        <taxon>Pseudomonadota</taxon>
        <taxon>Gammaproteobacteria</taxon>
        <taxon>Legionellales</taxon>
        <taxon>Coxiellaceae</taxon>
        <taxon>Aquicella</taxon>
    </lineage>
</organism>
<keyword evidence="1" id="KW-0645">Protease</keyword>
<dbReference type="OrthoDB" id="9761532at2"/>
<evidence type="ECO:0000313" key="5">
    <source>
        <dbReference type="Proteomes" id="UP000324194"/>
    </source>
</evidence>
<keyword evidence="3" id="KW-0378">Hydrolase</keyword>
<dbReference type="Gene3D" id="3.40.630.10">
    <property type="entry name" value="Zn peptidases"/>
    <property type="match status" value="1"/>
</dbReference>
<evidence type="ECO:0000313" key="4">
    <source>
        <dbReference type="EMBL" id="VVC76041.1"/>
    </source>
</evidence>
<keyword evidence="5" id="KW-1185">Reference proteome</keyword>
<dbReference type="GO" id="GO:0008233">
    <property type="term" value="F:peptidase activity"/>
    <property type="evidence" value="ECO:0007669"/>
    <property type="project" value="UniProtKB-KW"/>
</dbReference>
<proteinExistence type="predicted"/>
<dbReference type="InterPro" id="IPR002933">
    <property type="entry name" value="Peptidase_M20"/>
</dbReference>
<evidence type="ECO:0000256" key="2">
    <source>
        <dbReference type="ARBA" id="ARBA00022723"/>
    </source>
</evidence>
<dbReference type="CDD" id="cd05682">
    <property type="entry name" value="M20_dipept_dapE"/>
    <property type="match status" value="1"/>
</dbReference>
<evidence type="ECO:0000256" key="1">
    <source>
        <dbReference type="ARBA" id="ARBA00022670"/>
    </source>
</evidence>